<protein>
    <submittedName>
        <fullName evidence="1">Uncharacterized protein</fullName>
    </submittedName>
</protein>
<dbReference type="Proteomes" id="UP001500957">
    <property type="component" value="Unassembled WGS sequence"/>
</dbReference>
<sequence>MTGPTRATVAGRAFRDLQNLAKRQGRDIGDIDLLATALPNELTRRWTSCARSP</sequence>
<dbReference type="EMBL" id="BAAAHE010000057">
    <property type="protein sequence ID" value="GAA0638185.1"/>
    <property type="molecule type" value="Genomic_DNA"/>
</dbReference>
<gene>
    <name evidence="1" type="ORF">GCM10009547_48190</name>
</gene>
<accession>A0ABP3SGQ7</accession>
<reference evidence="2" key="1">
    <citation type="journal article" date="2019" name="Int. J. Syst. Evol. Microbiol.">
        <title>The Global Catalogue of Microorganisms (GCM) 10K type strain sequencing project: providing services to taxonomists for standard genome sequencing and annotation.</title>
        <authorList>
            <consortium name="The Broad Institute Genomics Platform"/>
            <consortium name="The Broad Institute Genome Sequencing Center for Infectious Disease"/>
            <person name="Wu L."/>
            <person name="Ma J."/>
        </authorList>
    </citation>
    <scope>NUCLEOTIDE SEQUENCE [LARGE SCALE GENOMIC DNA]</scope>
    <source>
        <strain evidence="2">JCM 10671</strain>
    </source>
</reference>
<evidence type="ECO:0000313" key="1">
    <source>
        <dbReference type="EMBL" id="GAA0638185.1"/>
    </source>
</evidence>
<comment type="caution">
    <text evidence="1">The sequence shown here is derived from an EMBL/GenBank/DDBJ whole genome shotgun (WGS) entry which is preliminary data.</text>
</comment>
<name>A0ABP3SGQ7_9ACTN</name>
<keyword evidence="2" id="KW-1185">Reference proteome</keyword>
<evidence type="ECO:0000313" key="2">
    <source>
        <dbReference type="Proteomes" id="UP001500957"/>
    </source>
</evidence>
<organism evidence="1 2">
    <name type="scientific">Sporichthya brevicatena</name>
    <dbReference type="NCBI Taxonomy" id="171442"/>
    <lineage>
        <taxon>Bacteria</taxon>
        <taxon>Bacillati</taxon>
        <taxon>Actinomycetota</taxon>
        <taxon>Actinomycetes</taxon>
        <taxon>Sporichthyales</taxon>
        <taxon>Sporichthyaceae</taxon>
        <taxon>Sporichthya</taxon>
    </lineage>
</organism>
<proteinExistence type="predicted"/>